<dbReference type="Proteomes" id="UP000291758">
    <property type="component" value="Chromosome"/>
</dbReference>
<accession>A0A4P6ENI5</accession>
<reference evidence="3 4" key="1">
    <citation type="submission" date="2019-01" db="EMBL/GenBank/DDBJ databases">
        <title>Genome sequencing of strain 2JSPR-7.</title>
        <authorList>
            <person name="Heo J."/>
            <person name="Kim S.-J."/>
            <person name="Kim J.-S."/>
            <person name="Hong S.-B."/>
            <person name="Kwon S.-W."/>
        </authorList>
    </citation>
    <scope>NUCLEOTIDE SEQUENCE [LARGE SCALE GENOMIC DNA]</scope>
    <source>
        <strain evidence="3 4">2JSPR-7</strain>
    </source>
</reference>
<dbReference type="AlphaFoldDB" id="A0A4P6ENI5"/>
<dbReference type="EMBL" id="CP035495">
    <property type="protein sequence ID" value="QAY62889.1"/>
    <property type="molecule type" value="Genomic_DNA"/>
</dbReference>
<dbReference type="OrthoDB" id="4833357at2"/>
<name>A0A4P6ENI5_9MICO</name>
<proteinExistence type="predicted"/>
<dbReference type="Pfam" id="PF14478">
    <property type="entry name" value="DUF4430"/>
    <property type="match status" value="1"/>
</dbReference>
<feature type="compositionally biased region" description="Polar residues" evidence="1">
    <location>
        <begin position="64"/>
        <end position="79"/>
    </location>
</feature>
<evidence type="ECO:0000313" key="4">
    <source>
        <dbReference type="Proteomes" id="UP000291758"/>
    </source>
</evidence>
<dbReference type="InterPro" id="IPR027954">
    <property type="entry name" value="Transcobalamin-like_C"/>
</dbReference>
<evidence type="ECO:0000313" key="3">
    <source>
        <dbReference type="EMBL" id="QAY62889.1"/>
    </source>
</evidence>
<dbReference type="Gene3D" id="2.170.130.30">
    <property type="match status" value="1"/>
</dbReference>
<protein>
    <submittedName>
        <fullName evidence="3">DUF4430 domain-containing protein</fullName>
    </submittedName>
</protein>
<feature type="region of interest" description="Disordered" evidence="1">
    <location>
        <begin position="56"/>
        <end position="79"/>
    </location>
</feature>
<organism evidence="3 4">
    <name type="scientific">Xylanimonas allomyrinae</name>
    <dbReference type="NCBI Taxonomy" id="2509459"/>
    <lineage>
        <taxon>Bacteria</taxon>
        <taxon>Bacillati</taxon>
        <taxon>Actinomycetota</taxon>
        <taxon>Actinomycetes</taxon>
        <taxon>Micrococcales</taxon>
        <taxon>Promicromonosporaceae</taxon>
        <taxon>Xylanimonas</taxon>
    </lineage>
</organism>
<sequence>MRTSEKDAAVHLTEVVRQALDSRLVKTRALLTRALALPTAGVLALGLPAGCSGDGAGIDEPAPGQTSASDGTGLTTSADGTEVSYQGVAGKTALEWLLALDPQAFADGEGANAFVTTIGGRASDQSKNEFWAFYVNGEQAQVGAGSYVMKDGDEITWKLETY</sequence>
<feature type="domain" description="Transcobalamin-like C-terminal" evidence="2">
    <location>
        <begin position="90"/>
        <end position="160"/>
    </location>
</feature>
<evidence type="ECO:0000256" key="1">
    <source>
        <dbReference type="SAM" id="MobiDB-lite"/>
    </source>
</evidence>
<keyword evidence="4" id="KW-1185">Reference proteome</keyword>
<evidence type="ECO:0000259" key="2">
    <source>
        <dbReference type="Pfam" id="PF14478"/>
    </source>
</evidence>
<gene>
    <name evidence="3" type="ORF">ET495_06110</name>
</gene>
<dbReference type="KEGG" id="xyl:ET495_06110"/>